<accession>A0A512DLE3</accession>
<sequence>MLQIELRHDASPCFGWLHFNREQLLPLIGEAVPSLITFTEHDMQERLRVEAFIRDTYAKTYRAEIIVSYPILMSVRDADGRLLAAMGIQDVLRGGFFLERYLDEPLEIAIGQAAGRTADRLKILEVGNLASQSSGAAKFLFLAFHAVAAARDYDWVAVTATAVLHRYFNSLGIETRKLADATSDRMGDTSSKWGTYYEMRPRVLANTIPQGLKALLDHFKAEYTDVHGLRLALHDLPCRA</sequence>
<evidence type="ECO:0000313" key="1">
    <source>
        <dbReference type="EMBL" id="GEO37292.1"/>
    </source>
</evidence>
<reference evidence="1 2" key="1">
    <citation type="submission" date="2019-07" db="EMBL/GenBank/DDBJ databases">
        <title>Whole genome shotgun sequence of Skermanella aerolata NBRC 106429.</title>
        <authorList>
            <person name="Hosoyama A."/>
            <person name="Uohara A."/>
            <person name="Ohji S."/>
            <person name="Ichikawa N."/>
        </authorList>
    </citation>
    <scope>NUCLEOTIDE SEQUENCE [LARGE SCALE GENOMIC DNA]</scope>
    <source>
        <strain evidence="1 2">NBRC 106429</strain>
    </source>
</reference>
<dbReference type="Proteomes" id="UP000321523">
    <property type="component" value="Unassembled WGS sequence"/>
</dbReference>
<dbReference type="Pfam" id="PF12261">
    <property type="entry name" value="T_hemolysin"/>
    <property type="match status" value="1"/>
</dbReference>
<gene>
    <name evidence="1" type="ORF">SAE02_14400</name>
</gene>
<dbReference type="OrthoDB" id="7432757at2"/>
<name>A0A512DLE3_9PROT</name>
<comment type="caution">
    <text evidence="1">The sequence shown here is derived from an EMBL/GenBank/DDBJ whole genome shotgun (WGS) entry which is preliminary data.</text>
</comment>
<dbReference type="AlphaFoldDB" id="A0A512DLE3"/>
<proteinExistence type="predicted"/>
<organism evidence="1 2">
    <name type="scientific">Skermanella aerolata</name>
    <dbReference type="NCBI Taxonomy" id="393310"/>
    <lineage>
        <taxon>Bacteria</taxon>
        <taxon>Pseudomonadati</taxon>
        <taxon>Pseudomonadota</taxon>
        <taxon>Alphaproteobacteria</taxon>
        <taxon>Rhodospirillales</taxon>
        <taxon>Azospirillaceae</taxon>
        <taxon>Skermanella</taxon>
    </lineage>
</organism>
<keyword evidence="2" id="KW-1185">Reference proteome</keyword>
<dbReference type="RefSeq" id="WP_052831961.1">
    <property type="nucleotide sequence ID" value="NZ_BJYZ01000006.1"/>
</dbReference>
<evidence type="ECO:0000313" key="2">
    <source>
        <dbReference type="Proteomes" id="UP000321523"/>
    </source>
</evidence>
<dbReference type="InterPro" id="IPR022050">
    <property type="entry name" value="T_hemolysin"/>
</dbReference>
<dbReference type="EMBL" id="BJYZ01000006">
    <property type="protein sequence ID" value="GEO37292.1"/>
    <property type="molecule type" value="Genomic_DNA"/>
</dbReference>
<protein>
    <recommendedName>
        <fullName evidence="3">Thermostable hemolysin</fullName>
    </recommendedName>
</protein>
<evidence type="ECO:0008006" key="3">
    <source>
        <dbReference type="Google" id="ProtNLM"/>
    </source>
</evidence>